<evidence type="ECO:0000313" key="2">
    <source>
        <dbReference type="EMBL" id="QWG15278.1"/>
    </source>
</evidence>
<dbReference type="RefSeq" id="WP_215623825.1">
    <property type="nucleotide sequence ID" value="NZ_CP076134.1"/>
</dbReference>
<evidence type="ECO:0000313" key="3">
    <source>
        <dbReference type="Proteomes" id="UP000680839"/>
    </source>
</evidence>
<accession>A0A975NHJ6</accession>
<gene>
    <name evidence="2" type="ORF">KMZ29_11825</name>
</gene>
<keyword evidence="1" id="KW-0732">Signal</keyword>
<evidence type="ECO:0000256" key="1">
    <source>
        <dbReference type="SAM" id="SignalP"/>
    </source>
</evidence>
<organism evidence="2 3">
    <name type="scientific">Bradyrhizobium sediminis</name>
    <dbReference type="NCBI Taxonomy" id="2840469"/>
    <lineage>
        <taxon>Bacteria</taxon>
        <taxon>Pseudomonadati</taxon>
        <taxon>Pseudomonadota</taxon>
        <taxon>Alphaproteobacteria</taxon>
        <taxon>Hyphomicrobiales</taxon>
        <taxon>Nitrobacteraceae</taxon>
        <taxon>Bradyrhizobium</taxon>
    </lineage>
</organism>
<evidence type="ECO:0008006" key="4">
    <source>
        <dbReference type="Google" id="ProtNLM"/>
    </source>
</evidence>
<sequence length="48" mass="4565">MKKRVLTGAAALVALALTAPDGAHAGAGTQVSVDGTADAVNASDVACQ</sequence>
<reference evidence="2" key="1">
    <citation type="submission" date="2021-06" db="EMBL/GenBank/DDBJ databases">
        <title>Bradyrhizobium sp. S2-20-1 Genome sequencing.</title>
        <authorList>
            <person name="Jin L."/>
        </authorList>
    </citation>
    <scope>NUCLEOTIDE SEQUENCE</scope>
    <source>
        <strain evidence="2">S2-20-1</strain>
    </source>
</reference>
<dbReference type="Proteomes" id="UP000680839">
    <property type="component" value="Chromosome"/>
</dbReference>
<feature type="signal peptide" evidence="1">
    <location>
        <begin position="1"/>
        <end position="25"/>
    </location>
</feature>
<name>A0A975NHJ6_9BRAD</name>
<feature type="chain" id="PRO_5037698891" description="DUF680 domain-containing protein" evidence="1">
    <location>
        <begin position="26"/>
        <end position="48"/>
    </location>
</feature>
<dbReference type="AlphaFoldDB" id="A0A975NHJ6"/>
<protein>
    <recommendedName>
        <fullName evidence="4">DUF680 domain-containing protein</fullName>
    </recommendedName>
</protein>
<dbReference type="EMBL" id="CP076134">
    <property type="protein sequence ID" value="QWG15278.1"/>
    <property type="molecule type" value="Genomic_DNA"/>
</dbReference>
<proteinExistence type="predicted"/>